<dbReference type="InterPro" id="IPR043504">
    <property type="entry name" value="Peptidase_S1_PA_chymotrypsin"/>
</dbReference>
<dbReference type="PROSITE" id="PS50106">
    <property type="entry name" value="PDZ"/>
    <property type="match status" value="1"/>
</dbReference>
<feature type="compositionally biased region" description="Low complexity" evidence="4">
    <location>
        <begin position="33"/>
        <end position="56"/>
    </location>
</feature>
<evidence type="ECO:0000256" key="5">
    <source>
        <dbReference type="SAM" id="Phobius"/>
    </source>
</evidence>
<dbReference type="STRING" id="380244.SAMN05216298_4263"/>
<keyword evidence="8" id="KW-1185">Reference proteome</keyword>
<dbReference type="PANTHER" id="PTHR43343">
    <property type="entry name" value="PEPTIDASE S12"/>
    <property type="match status" value="1"/>
</dbReference>
<protein>
    <submittedName>
        <fullName evidence="7">Putative serine protease PepD</fullName>
    </submittedName>
</protein>
<proteinExistence type="inferred from homology"/>
<reference evidence="8" key="1">
    <citation type="submission" date="2016-10" db="EMBL/GenBank/DDBJ databases">
        <authorList>
            <person name="Varghese N."/>
            <person name="Submissions S."/>
        </authorList>
    </citation>
    <scope>NUCLEOTIDE SEQUENCE [LARGE SCALE GENOMIC DNA]</scope>
    <source>
        <strain evidence="8">CGMCC 4.3147</strain>
    </source>
</reference>
<feature type="compositionally biased region" description="Polar residues" evidence="4">
    <location>
        <begin position="146"/>
        <end position="159"/>
    </location>
</feature>
<feature type="transmembrane region" description="Helical" evidence="5">
    <location>
        <begin position="250"/>
        <end position="275"/>
    </location>
</feature>
<name>A0A1G9KVJ2_9ACTN</name>
<dbReference type="EMBL" id="FNGF01000006">
    <property type="protein sequence ID" value="SDL53487.1"/>
    <property type="molecule type" value="Genomic_DNA"/>
</dbReference>
<dbReference type="SMART" id="SM00228">
    <property type="entry name" value="PDZ"/>
    <property type="match status" value="1"/>
</dbReference>
<dbReference type="SUPFAM" id="SSF50494">
    <property type="entry name" value="Trypsin-like serine proteases"/>
    <property type="match status" value="1"/>
</dbReference>
<dbReference type="Gene3D" id="2.30.42.10">
    <property type="match status" value="1"/>
</dbReference>
<dbReference type="InterPro" id="IPR009003">
    <property type="entry name" value="Peptidase_S1_PA"/>
</dbReference>
<evidence type="ECO:0000259" key="6">
    <source>
        <dbReference type="PROSITE" id="PS50106"/>
    </source>
</evidence>
<dbReference type="OrthoDB" id="9758917at2"/>
<dbReference type="AlphaFoldDB" id="A0A1G9KVJ2"/>
<feature type="region of interest" description="Disordered" evidence="4">
    <location>
        <begin position="1"/>
        <end position="240"/>
    </location>
</feature>
<evidence type="ECO:0000313" key="8">
    <source>
        <dbReference type="Proteomes" id="UP000198662"/>
    </source>
</evidence>
<dbReference type="Pfam" id="PF13365">
    <property type="entry name" value="Trypsin_2"/>
    <property type="match status" value="1"/>
</dbReference>
<dbReference type="InterPro" id="IPR051201">
    <property type="entry name" value="Chloro_Bact_Ser_Proteases"/>
</dbReference>
<keyword evidence="5" id="KW-1133">Transmembrane helix</keyword>
<dbReference type="InterPro" id="IPR001478">
    <property type="entry name" value="PDZ"/>
</dbReference>
<dbReference type="Pfam" id="PF13180">
    <property type="entry name" value="PDZ_2"/>
    <property type="match status" value="1"/>
</dbReference>
<evidence type="ECO:0000256" key="2">
    <source>
        <dbReference type="ARBA" id="ARBA00022670"/>
    </source>
</evidence>
<keyword evidence="2 7" id="KW-0645">Protease</keyword>
<feature type="domain" description="PDZ" evidence="6">
    <location>
        <begin position="498"/>
        <end position="578"/>
    </location>
</feature>
<accession>A0A1G9KVJ2</accession>
<dbReference type="SUPFAM" id="SSF50156">
    <property type="entry name" value="PDZ domain-like"/>
    <property type="match status" value="1"/>
</dbReference>
<dbReference type="InterPro" id="IPR001940">
    <property type="entry name" value="Peptidase_S1C"/>
</dbReference>
<evidence type="ECO:0000313" key="7">
    <source>
        <dbReference type="EMBL" id="SDL53487.1"/>
    </source>
</evidence>
<dbReference type="PANTHER" id="PTHR43343:SF3">
    <property type="entry name" value="PROTEASE DO-LIKE 8, CHLOROPLASTIC"/>
    <property type="match status" value="1"/>
</dbReference>
<dbReference type="RefSeq" id="WP_091053444.1">
    <property type="nucleotide sequence ID" value="NZ_FNGF01000006.1"/>
</dbReference>
<keyword evidence="3" id="KW-0378">Hydrolase</keyword>
<organism evidence="7 8">
    <name type="scientific">Glycomyces sambucus</name>
    <dbReference type="NCBI Taxonomy" id="380244"/>
    <lineage>
        <taxon>Bacteria</taxon>
        <taxon>Bacillati</taxon>
        <taxon>Actinomycetota</taxon>
        <taxon>Actinomycetes</taxon>
        <taxon>Glycomycetales</taxon>
        <taxon>Glycomycetaceae</taxon>
        <taxon>Glycomyces</taxon>
    </lineage>
</organism>
<evidence type="ECO:0000256" key="1">
    <source>
        <dbReference type="ARBA" id="ARBA00010541"/>
    </source>
</evidence>
<sequence>MTSGTQPPQAEPGDQWRPQRPWQQSEAEPRSAPPAHGEAPAEPQAAPQPAAGQESAYGDQSGFAGPGTGGAGATLDSQAPPQSASAAAFQDSGGFTHSASNPDVNGPRAPQSAAYQGPSGAQAPQSAAYQGPSGFVPSGSRPGVSGPQTAPSAAYQDQSGFMPPATHSGSGGTAPAGPRAPSASQQAVQPAVQPSMQSAAQSAAWWNPAAPSDPWRDPGSRAVIETHPAPAGTPVEPLQERPKGTARAGLGLVVAVSAVTALIAGTLGAAIGIWATRGDGGGGITGADPETQRDITSVAGVVEQIMPSVVTVLTADGGNGSGFIVSDDGYLLTNHHVVVGGGTEPAENLQVLFSDGSVTTAAVIGSDADSDVAVLQIEGGDHPAMVLADSDKVAVGDPVLAVGAPLGLSSTVTEGIVSAIDRPVLTENNNGEVESVMAAIQTDAAINPGNSGGPLTDIAGQVIGINTAIASTAAEGEAGNIGIGFAIPINQAKRIADEIVATGSATHTVLGAELGESELGVGVTLSKIVAGSPADDAGMEDGDVVTSFDGATVTENTQLIALIRKLAPGTTVTVVFERGGEEHSAQVTLEAAGD</sequence>
<comment type="similarity">
    <text evidence="1">Belongs to the peptidase S1C family.</text>
</comment>
<evidence type="ECO:0000256" key="3">
    <source>
        <dbReference type="ARBA" id="ARBA00022801"/>
    </source>
</evidence>
<feature type="compositionally biased region" description="Low complexity" evidence="4">
    <location>
        <begin position="180"/>
        <end position="212"/>
    </location>
</feature>
<keyword evidence="5" id="KW-0812">Transmembrane</keyword>
<dbReference type="GO" id="GO:0004252">
    <property type="term" value="F:serine-type endopeptidase activity"/>
    <property type="evidence" value="ECO:0007669"/>
    <property type="project" value="InterPro"/>
</dbReference>
<keyword evidence="5" id="KW-0472">Membrane</keyword>
<dbReference type="GO" id="GO:0006508">
    <property type="term" value="P:proteolysis"/>
    <property type="evidence" value="ECO:0007669"/>
    <property type="project" value="UniProtKB-KW"/>
</dbReference>
<evidence type="ECO:0000256" key="4">
    <source>
        <dbReference type="SAM" id="MobiDB-lite"/>
    </source>
</evidence>
<dbReference type="Gene3D" id="2.40.10.10">
    <property type="entry name" value="Trypsin-like serine proteases"/>
    <property type="match status" value="2"/>
</dbReference>
<feature type="compositionally biased region" description="Low complexity" evidence="4">
    <location>
        <begin position="73"/>
        <end position="95"/>
    </location>
</feature>
<dbReference type="Proteomes" id="UP000198662">
    <property type="component" value="Unassembled WGS sequence"/>
</dbReference>
<gene>
    <name evidence="7" type="ORF">SAMN05216298_4263</name>
</gene>
<dbReference type="PRINTS" id="PR00834">
    <property type="entry name" value="PROTEASES2C"/>
</dbReference>
<dbReference type="InterPro" id="IPR036034">
    <property type="entry name" value="PDZ_sf"/>
</dbReference>